<keyword evidence="1" id="KW-0812">Transmembrane</keyword>
<dbReference type="AlphaFoldDB" id="A0A975DGX5"/>
<keyword evidence="1" id="KW-0472">Membrane</keyword>
<dbReference type="EMBL" id="CP072133">
    <property type="protein sequence ID" value="QTH71384.1"/>
    <property type="molecule type" value="Genomic_DNA"/>
</dbReference>
<accession>A0A975DGX5</accession>
<evidence type="ECO:0008006" key="4">
    <source>
        <dbReference type="Google" id="ProtNLM"/>
    </source>
</evidence>
<evidence type="ECO:0000313" key="3">
    <source>
        <dbReference type="Proteomes" id="UP000664904"/>
    </source>
</evidence>
<dbReference type="KEGG" id="pxi:J5O05_16645"/>
<keyword evidence="3" id="KW-1185">Reference proteome</keyword>
<feature type="transmembrane region" description="Helical" evidence="1">
    <location>
        <begin position="97"/>
        <end position="116"/>
    </location>
</feature>
<dbReference type="RefSeq" id="WP_208843025.1">
    <property type="nucleotide sequence ID" value="NZ_CP072133.1"/>
</dbReference>
<proteinExistence type="predicted"/>
<sequence length="140" mass="15500">MNSTNTPLNTQRPSASAQGGSEDNWFMLLQSLQNTSSAYQDLLKKGIGALQAKWKANLRVLLIAFCLLCFAVTVGVVLWFCLHALLAYSLVYLGVNWLVSAGLLMTINVFIMYYLISTAMNLFSASARSIFQDDEHINTP</sequence>
<evidence type="ECO:0000313" key="2">
    <source>
        <dbReference type="EMBL" id="QTH71384.1"/>
    </source>
</evidence>
<reference evidence="2" key="1">
    <citation type="submission" date="2021-03" db="EMBL/GenBank/DDBJ databases">
        <title>Complete Genome of Pseudoalteromonas xiamenensis STKMTI.2, a new potential marine bacterium producing anti-Vibrio compounds.</title>
        <authorList>
            <person name="Handayani D.P."/>
            <person name="Isnansetyo A."/>
            <person name="Istiqomah I."/>
            <person name="Jumina J."/>
        </authorList>
    </citation>
    <scope>NUCLEOTIDE SEQUENCE</scope>
    <source>
        <strain evidence="2">STKMTI.2</strain>
    </source>
</reference>
<feature type="transmembrane region" description="Helical" evidence="1">
    <location>
        <begin position="60"/>
        <end position="91"/>
    </location>
</feature>
<evidence type="ECO:0000256" key="1">
    <source>
        <dbReference type="SAM" id="Phobius"/>
    </source>
</evidence>
<keyword evidence="1" id="KW-1133">Transmembrane helix</keyword>
<name>A0A975DGX5_9GAMM</name>
<protein>
    <recommendedName>
        <fullName evidence="4">Transmembrane protein</fullName>
    </recommendedName>
</protein>
<gene>
    <name evidence="2" type="ORF">J5O05_16645</name>
</gene>
<organism evidence="2 3">
    <name type="scientific">Pseudoalteromonas xiamenensis</name>
    <dbReference type="NCBI Taxonomy" id="882626"/>
    <lineage>
        <taxon>Bacteria</taxon>
        <taxon>Pseudomonadati</taxon>
        <taxon>Pseudomonadota</taxon>
        <taxon>Gammaproteobacteria</taxon>
        <taxon>Alteromonadales</taxon>
        <taxon>Pseudoalteromonadaceae</taxon>
        <taxon>Pseudoalteromonas</taxon>
    </lineage>
</organism>
<dbReference type="Proteomes" id="UP000664904">
    <property type="component" value="Chromosome"/>
</dbReference>